<dbReference type="InterPro" id="IPR050553">
    <property type="entry name" value="Thioredoxin_ResA/DsbE_sf"/>
</dbReference>
<evidence type="ECO:0000313" key="8">
    <source>
        <dbReference type="EMBL" id="AIC10583.1"/>
    </source>
</evidence>
<keyword evidence="4" id="KW-1015">Disulfide bond</keyword>
<sequence length="197" mass="21738">MSDSPRRFPTPLLLTGVMAVLILIALLTFTLMRSWDNASDQSALLGKPTPNFSLPLLHDPSLQISNTDLAGAPYLLHVWGSWCAACATEQPVLTHFALSKRVRVIGYNWKDRREDALQWLEQLGNPYLAVVSDPEGKTAIDWGVTAAPTTFLIDGRGIVRWHHKGALNQQMIEHKLLPILADIEHSPTAAPALHQAP</sequence>
<dbReference type="GO" id="GO:0030288">
    <property type="term" value="C:outer membrane-bounded periplasmic space"/>
    <property type="evidence" value="ECO:0007669"/>
    <property type="project" value="InterPro"/>
</dbReference>
<dbReference type="KEGG" id="xfs:D934_11490"/>
<dbReference type="Pfam" id="PF08534">
    <property type="entry name" value="Redoxin"/>
    <property type="match status" value="1"/>
</dbReference>
<evidence type="ECO:0000256" key="4">
    <source>
        <dbReference type="ARBA" id="ARBA00023157"/>
    </source>
</evidence>
<dbReference type="InterPro" id="IPR013766">
    <property type="entry name" value="Thioredoxin_domain"/>
</dbReference>
<dbReference type="GO" id="GO:0015036">
    <property type="term" value="F:disulfide oxidoreductase activity"/>
    <property type="evidence" value="ECO:0007669"/>
    <property type="project" value="InterPro"/>
</dbReference>
<evidence type="ECO:0000259" key="7">
    <source>
        <dbReference type="PROSITE" id="PS51352"/>
    </source>
</evidence>
<dbReference type="PATRIC" id="fig|155920.8.peg.2693"/>
<dbReference type="AlphaFoldDB" id="A0A060H4S7"/>
<evidence type="ECO:0000256" key="3">
    <source>
        <dbReference type="ARBA" id="ARBA00022748"/>
    </source>
</evidence>
<dbReference type="SUPFAM" id="SSF52833">
    <property type="entry name" value="Thioredoxin-like"/>
    <property type="match status" value="1"/>
</dbReference>
<dbReference type="Gene3D" id="3.40.30.10">
    <property type="entry name" value="Glutaredoxin"/>
    <property type="match status" value="1"/>
</dbReference>
<dbReference type="PANTHER" id="PTHR42852:SF6">
    <property type="entry name" value="THIOL:DISULFIDE INTERCHANGE PROTEIN DSBE"/>
    <property type="match status" value="1"/>
</dbReference>
<dbReference type="InterPro" id="IPR017937">
    <property type="entry name" value="Thioredoxin_CS"/>
</dbReference>
<keyword evidence="6" id="KW-0812">Transmembrane</keyword>
<evidence type="ECO:0000256" key="2">
    <source>
        <dbReference type="ARBA" id="ARBA00007758"/>
    </source>
</evidence>
<feature type="domain" description="Thioredoxin" evidence="7">
    <location>
        <begin position="43"/>
        <end position="181"/>
    </location>
</feature>
<keyword evidence="6" id="KW-1133">Transmembrane helix</keyword>
<keyword evidence="5" id="KW-0676">Redox-active center</keyword>
<dbReference type="EMBL" id="CP006696">
    <property type="protein sequence ID" value="AIC10583.1"/>
    <property type="molecule type" value="Genomic_DNA"/>
</dbReference>
<keyword evidence="6" id="KW-0472">Membrane</keyword>
<dbReference type="RefSeq" id="WP_020851506.1">
    <property type="nucleotide sequence ID" value="NZ_CP006696.1"/>
</dbReference>
<evidence type="ECO:0000313" key="9">
    <source>
        <dbReference type="Proteomes" id="UP000027215"/>
    </source>
</evidence>
<evidence type="ECO:0000256" key="1">
    <source>
        <dbReference type="ARBA" id="ARBA00004383"/>
    </source>
</evidence>
<evidence type="ECO:0000256" key="5">
    <source>
        <dbReference type="ARBA" id="ARBA00023284"/>
    </source>
</evidence>
<dbReference type="PANTHER" id="PTHR42852">
    <property type="entry name" value="THIOL:DISULFIDE INTERCHANGE PROTEIN DSBE"/>
    <property type="match status" value="1"/>
</dbReference>
<dbReference type="NCBIfam" id="TIGR00385">
    <property type="entry name" value="dsbE"/>
    <property type="match status" value="1"/>
</dbReference>
<name>A0A060H4S7_XYLFS</name>
<dbReference type="PROSITE" id="PS00194">
    <property type="entry name" value="THIOREDOXIN_1"/>
    <property type="match status" value="1"/>
</dbReference>
<accession>A0A060H4S7</accession>
<organism evidence="8 9">
    <name type="scientific">Xylella fastidiosa subsp. sandyi Ann-1</name>
    <dbReference type="NCBI Taxonomy" id="155920"/>
    <lineage>
        <taxon>Bacteria</taxon>
        <taxon>Pseudomonadati</taxon>
        <taxon>Pseudomonadota</taxon>
        <taxon>Gammaproteobacteria</taxon>
        <taxon>Lysobacterales</taxon>
        <taxon>Lysobacteraceae</taxon>
        <taxon>Xylella</taxon>
    </lineage>
</organism>
<dbReference type="InterPro" id="IPR004799">
    <property type="entry name" value="Periplasmic_diS_OxRdtase_DsbE"/>
</dbReference>
<dbReference type="GO" id="GO:0017004">
    <property type="term" value="P:cytochrome complex assembly"/>
    <property type="evidence" value="ECO:0007669"/>
    <property type="project" value="UniProtKB-KW"/>
</dbReference>
<dbReference type="InterPro" id="IPR013740">
    <property type="entry name" value="Redoxin"/>
</dbReference>
<dbReference type="InterPro" id="IPR036249">
    <property type="entry name" value="Thioredoxin-like_sf"/>
</dbReference>
<reference evidence="8 9" key="1">
    <citation type="submission" date="2013-08" db="EMBL/GenBank/DDBJ databases">
        <authorList>
            <person name="Stouthamer R."/>
            <person name="Nunney L."/>
        </authorList>
    </citation>
    <scope>NUCLEOTIDE SEQUENCE [LARGE SCALE GENOMIC DNA]</scope>
    <source>
        <strain evidence="9">ann-1</strain>
    </source>
</reference>
<dbReference type="Proteomes" id="UP000027215">
    <property type="component" value="Chromosome"/>
</dbReference>
<evidence type="ECO:0000256" key="6">
    <source>
        <dbReference type="SAM" id="Phobius"/>
    </source>
</evidence>
<feature type="transmembrane region" description="Helical" evidence="6">
    <location>
        <begin position="12"/>
        <end position="32"/>
    </location>
</feature>
<dbReference type="HOGENOM" id="CLU_042529_19_1_6"/>
<dbReference type="GO" id="GO:0005886">
    <property type="term" value="C:plasma membrane"/>
    <property type="evidence" value="ECO:0007669"/>
    <property type="project" value="UniProtKB-SubCell"/>
</dbReference>
<dbReference type="PROSITE" id="PS51352">
    <property type="entry name" value="THIOREDOXIN_2"/>
    <property type="match status" value="1"/>
</dbReference>
<comment type="similarity">
    <text evidence="2">Belongs to the thioredoxin family. DsbE subfamily.</text>
</comment>
<gene>
    <name evidence="8" type="ORF">D934_11490</name>
</gene>
<comment type="subcellular location">
    <subcellularLocation>
        <location evidence="1">Cell inner membrane</location>
        <topology evidence="1">Single-pass membrane protein</topology>
        <orientation evidence="1">Periplasmic side</orientation>
    </subcellularLocation>
</comment>
<keyword evidence="3" id="KW-0201">Cytochrome c-type biogenesis</keyword>
<dbReference type="CDD" id="cd03010">
    <property type="entry name" value="TlpA_like_DsbE"/>
    <property type="match status" value="1"/>
</dbReference>
<proteinExistence type="inferred from homology"/>
<protein>
    <submittedName>
        <fullName evidence="8">Thiol:disulfide interchange protein</fullName>
    </submittedName>
</protein>